<evidence type="ECO:0000313" key="2">
    <source>
        <dbReference type="EMBL" id="KAJ1199820.1"/>
    </source>
</evidence>
<feature type="transmembrane region" description="Helical" evidence="1">
    <location>
        <begin position="107"/>
        <end position="134"/>
    </location>
</feature>
<keyword evidence="1" id="KW-0812">Transmembrane</keyword>
<dbReference type="Proteomes" id="UP001066276">
    <property type="component" value="Chromosome 2_1"/>
</dbReference>
<comment type="caution">
    <text evidence="2">The sequence shown here is derived from an EMBL/GenBank/DDBJ whole genome shotgun (WGS) entry which is preliminary data.</text>
</comment>
<evidence type="ECO:0000256" key="1">
    <source>
        <dbReference type="SAM" id="Phobius"/>
    </source>
</evidence>
<dbReference type="EMBL" id="JANPWB010000003">
    <property type="protein sequence ID" value="KAJ1199820.1"/>
    <property type="molecule type" value="Genomic_DNA"/>
</dbReference>
<sequence>MGSMTGIGQEDLPPMDIPWQLRDVCYLGNWYIVLAIDLGENNVLDHLNKIMSITSRVEVCTCVANIISIIVAITGIVIYAVEFALFGLTHNPFLHRTGGEMELTVSYALDCVILALLAFELGLSIWILSIFLYAEKRIPHASN</sequence>
<evidence type="ECO:0000313" key="3">
    <source>
        <dbReference type="Proteomes" id="UP001066276"/>
    </source>
</evidence>
<keyword evidence="1" id="KW-0472">Membrane</keyword>
<dbReference type="AlphaFoldDB" id="A0AAV7VE01"/>
<gene>
    <name evidence="2" type="ORF">NDU88_003652</name>
</gene>
<organism evidence="2 3">
    <name type="scientific">Pleurodeles waltl</name>
    <name type="common">Iberian ribbed newt</name>
    <dbReference type="NCBI Taxonomy" id="8319"/>
    <lineage>
        <taxon>Eukaryota</taxon>
        <taxon>Metazoa</taxon>
        <taxon>Chordata</taxon>
        <taxon>Craniata</taxon>
        <taxon>Vertebrata</taxon>
        <taxon>Euteleostomi</taxon>
        <taxon>Amphibia</taxon>
        <taxon>Batrachia</taxon>
        <taxon>Caudata</taxon>
        <taxon>Salamandroidea</taxon>
        <taxon>Salamandridae</taxon>
        <taxon>Pleurodelinae</taxon>
        <taxon>Pleurodeles</taxon>
    </lineage>
</organism>
<keyword evidence="1" id="KW-1133">Transmembrane helix</keyword>
<name>A0AAV7VE01_PLEWA</name>
<accession>A0AAV7VE01</accession>
<proteinExistence type="predicted"/>
<protein>
    <submittedName>
        <fullName evidence="2">Uncharacterized protein</fullName>
    </submittedName>
</protein>
<keyword evidence="3" id="KW-1185">Reference proteome</keyword>
<feature type="transmembrane region" description="Helical" evidence="1">
    <location>
        <begin position="59"/>
        <end position="87"/>
    </location>
</feature>
<reference evidence="2" key="1">
    <citation type="journal article" date="2022" name="bioRxiv">
        <title>Sequencing and chromosome-scale assembly of the giantPleurodeles waltlgenome.</title>
        <authorList>
            <person name="Brown T."/>
            <person name="Elewa A."/>
            <person name="Iarovenko S."/>
            <person name="Subramanian E."/>
            <person name="Araus A.J."/>
            <person name="Petzold A."/>
            <person name="Susuki M."/>
            <person name="Suzuki K.-i.T."/>
            <person name="Hayashi T."/>
            <person name="Toyoda A."/>
            <person name="Oliveira C."/>
            <person name="Osipova E."/>
            <person name="Leigh N.D."/>
            <person name="Simon A."/>
            <person name="Yun M.H."/>
        </authorList>
    </citation>
    <scope>NUCLEOTIDE SEQUENCE</scope>
    <source>
        <strain evidence="2">20211129_DDA</strain>
        <tissue evidence="2">Liver</tissue>
    </source>
</reference>